<dbReference type="GO" id="GO:0004722">
    <property type="term" value="F:protein serine/threonine phosphatase activity"/>
    <property type="evidence" value="ECO:0007669"/>
    <property type="project" value="UniProtKB-EC"/>
</dbReference>
<comment type="catalytic activity">
    <reaction evidence="4 7">
        <text>O-phospho-L-seryl-[protein] + H2O = L-seryl-[protein] + phosphate</text>
        <dbReference type="Rhea" id="RHEA:20629"/>
        <dbReference type="Rhea" id="RHEA-COMP:9863"/>
        <dbReference type="Rhea" id="RHEA-COMP:11604"/>
        <dbReference type="ChEBI" id="CHEBI:15377"/>
        <dbReference type="ChEBI" id="CHEBI:29999"/>
        <dbReference type="ChEBI" id="CHEBI:43474"/>
        <dbReference type="ChEBI" id="CHEBI:83421"/>
        <dbReference type="EC" id="3.1.3.16"/>
    </reaction>
</comment>
<dbReference type="InterPro" id="IPR000340">
    <property type="entry name" value="Dual-sp_phosphatase_cat-dom"/>
</dbReference>
<dbReference type="AlphaFoldDB" id="A0A401T5T9"/>
<keyword evidence="2 7" id="KW-0378">Hydrolase</keyword>
<evidence type="ECO:0000259" key="9">
    <source>
        <dbReference type="PROSITE" id="PS50054"/>
    </source>
</evidence>
<evidence type="ECO:0000256" key="1">
    <source>
        <dbReference type="ARBA" id="ARBA00008601"/>
    </source>
</evidence>
<dbReference type="PANTHER" id="PTHR45682:SF16">
    <property type="entry name" value="DUAL SPECIFICITY PROTEIN PHOSPHATASE"/>
    <property type="match status" value="1"/>
</dbReference>
<protein>
    <recommendedName>
        <fullName evidence="7">Dual specificity protein phosphatase</fullName>
        <ecNumber evidence="7">3.1.3.16</ecNumber>
        <ecNumber evidence="7">3.1.3.48</ecNumber>
    </recommendedName>
</protein>
<dbReference type="InterPro" id="IPR020422">
    <property type="entry name" value="TYR_PHOSPHATASE_DUAL_dom"/>
</dbReference>
<evidence type="ECO:0000256" key="7">
    <source>
        <dbReference type="RuleBase" id="RU366038"/>
    </source>
</evidence>
<dbReference type="PANTHER" id="PTHR45682">
    <property type="entry name" value="AGAP008228-PA"/>
    <property type="match status" value="1"/>
</dbReference>
<dbReference type="GO" id="GO:0005737">
    <property type="term" value="C:cytoplasm"/>
    <property type="evidence" value="ECO:0007669"/>
    <property type="project" value="TreeGrafter"/>
</dbReference>
<keyword evidence="3 7" id="KW-0904">Protein phosphatase</keyword>
<dbReference type="EC" id="3.1.3.48" evidence="7"/>
<evidence type="ECO:0000313" key="11">
    <source>
        <dbReference type="EMBL" id="GCC37995.1"/>
    </source>
</evidence>
<feature type="active site" description="Phosphocysteine intermediate" evidence="6">
    <location>
        <position position="136"/>
    </location>
</feature>
<dbReference type="InterPro" id="IPR016130">
    <property type="entry name" value="Tyr_Pase_AS"/>
</dbReference>
<evidence type="ECO:0000256" key="8">
    <source>
        <dbReference type="SAM" id="MobiDB-lite"/>
    </source>
</evidence>
<evidence type="ECO:0000256" key="2">
    <source>
        <dbReference type="ARBA" id="ARBA00022801"/>
    </source>
</evidence>
<dbReference type="GO" id="GO:0004725">
    <property type="term" value="F:protein tyrosine phosphatase activity"/>
    <property type="evidence" value="ECO:0007669"/>
    <property type="project" value="UniProtKB-EC"/>
</dbReference>
<dbReference type="Gene3D" id="3.90.190.10">
    <property type="entry name" value="Protein tyrosine phosphatase superfamily"/>
    <property type="match status" value="1"/>
</dbReference>
<dbReference type="InterPro" id="IPR029021">
    <property type="entry name" value="Prot-tyrosine_phosphatase-like"/>
</dbReference>
<feature type="region of interest" description="Disordered" evidence="8">
    <location>
        <begin position="1"/>
        <end position="22"/>
    </location>
</feature>
<organism evidence="11 12">
    <name type="scientific">Chiloscyllium punctatum</name>
    <name type="common">Brownbanded bambooshark</name>
    <name type="synonym">Hemiscyllium punctatum</name>
    <dbReference type="NCBI Taxonomy" id="137246"/>
    <lineage>
        <taxon>Eukaryota</taxon>
        <taxon>Metazoa</taxon>
        <taxon>Chordata</taxon>
        <taxon>Craniata</taxon>
        <taxon>Vertebrata</taxon>
        <taxon>Chondrichthyes</taxon>
        <taxon>Elasmobranchii</taxon>
        <taxon>Galeomorphii</taxon>
        <taxon>Galeoidea</taxon>
        <taxon>Orectolobiformes</taxon>
        <taxon>Hemiscylliidae</taxon>
        <taxon>Chiloscyllium</taxon>
    </lineage>
</organism>
<dbReference type="SMART" id="SM00195">
    <property type="entry name" value="DSPc"/>
    <property type="match status" value="1"/>
</dbReference>
<proteinExistence type="inferred from homology"/>
<dbReference type="EC" id="3.1.3.16" evidence="7"/>
<evidence type="ECO:0000256" key="3">
    <source>
        <dbReference type="ARBA" id="ARBA00022912"/>
    </source>
</evidence>
<dbReference type="GO" id="GO:0033549">
    <property type="term" value="F:MAP kinase phosphatase activity"/>
    <property type="evidence" value="ECO:0007669"/>
    <property type="project" value="TreeGrafter"/>
</dbReference>
<dbReference type="SUPFAM" id="SSF52799">
    <property type="entry name" value="(Phosphotyrosine protein) phosphatases II"/>
    <property type="match status" value="1"/>
</dbReference>
<dbReference type="PROSITE" id="PS00383">
    <property type="entry name" value="TYR_PHOSPHATASE_1"/>
    <property type="match status" value="1"/>
</dbReference>
<comment type="caution">
    <text evidence="11">The sequence shown here is derived from an EMBL/GenBank/DDBJ whole genome shotgun (WGS) entry which is preliminary data.</text>
</comment>
<dbReference type="Pfam" id="PF00782">
    <property type="entry name" value="DSPc"/>
    <property type="match status" value="1"/>
</dbReference>
<dbReference type="InterPro" id="IPR000387">
    <property type="entry name" value="Tyr_Pase_dom"/>
</dbReference>
<evidence type="ECO:0000256" key="4">
    <source>
        <dbReference type="ARBA" id="ARBA00047761"/>
    </source>
</evidence>
<evidence type="ECO:0000256" key="5">
    <source>
        <dbReference type="ARBA" id="ARBA00048336"/>
    </source>
</evidence>
<accession>A0A401T5T9</accession>
<feature type="domain" description="Tyrosine specific protein phosphatases" evidence="10">
    <location>
        <begin position="112"/>
        <end position="171"/>
    </location>
</feature>
<dbReference type="PROSITE" id="PS50056">
    <property type="entry name" value="TYR_PHOSPHATASE_2"/>
    <property type="match status" value="1"/>
</dbReference>
<dbReference type="GO" id="GO:0008138">
    <property type="term" value="F:protein tyrosine/serine/threonine phosphatase activity"/>
    <property type="evidence" value="ECO:0007669"/>
    <property type="project" value="UniProtKB-UniRule"/>
</dbReference>
<evidence type="ECO:0000259" key="10">
    <source>
        <dbReference type="PROSITE" id="PS50056"/>
    </source>
</evidence>
<comment type="catalytic activity">
    <reaction evidence="5 7">
        <text>O-phospho-L-threonyl-[protein] + H2O = L-threonyl-[protein] + phosphate</text>
        <dbReference type="Rhea" id="RHEA:47004"/>
        <dbReference type="Rhea" id="RHEA-COMP:11060"/>
        <dbReference type="Rhea" id="RHEA-COMP:11605"/>
        <dbReference type="ChEBI" id="CHEBI:15377"/>
        <dbReference type="ChEBI" id="CHEBI:30013"/>
        <dbReference type="ChEBI" id="CHEBI:43474"/>
        <dbReference type="ChEBI" id="CHEBI:61977"/>
        <dbReference type="EC" id="3.1.3.16"/>
    </reaction>
</comment>
<dbReference type="EMBL" id="BEZZ01001091">
    <property type="protein sequence ID" value="GCC37995.1"/>
    <property type="molecule type" value="Genomic_DNA"/>
</dbReference>
<dbReference type="STRING" id="137246.A0A401T5T9"/>
<name>A0A401T5T9_CHIPU</name>
<keyword evidence="12" id="KW-1185">Reference proteome</keyword>
<dbReference type="PROSITE" id="PS50054">
    <property type="entry name" value="TYR_PHOSPHATASE_DUAL"/>
    <property type="match status" value="1"/>
</dbReference>
<reference evidence="11 12" key="1">
    <citation type="journal article" date="2018" name="Nat. Ecol. Evol.">
        <title>Shark genomes provide insights into elasmobranch evolution and the origin of vertebrates.</title>
        <authorList>
            <person name="Hara Y"/>
            <person name="Yamaguchi K"/>
            <person name="Onimaru K"/>
            <person name="Kadota M"/>
            <person name="Koyanagi M"/>
            <person name="Keeley SD"/>
            <person name="Tatsumi K"/>
            <person name="Tanaka K"/>
            <person name="Motone F"/>
            <person name="Kageyama Y"/>
            <person name="Nozu R"/>
            <person name="Adachi N"/>
            <person name="Nishimura O"/>
            <person name="Nakagawa R"/>
            <person name="Tanegashima C"/>
            <person name="Kiyatake I"/>
            <person name="Matsumoto R"/>
            <person name="Murakumo K"/>
            <person name="Nishida K"/>
            <person name="Terakita A"/>
            <person name="Kuratani S"/>
            <person name="Sato K"/>
            <person name="Hyodo S Kuraku.S."/>
        </authorList>
    </citation>
    <scope>NUCLEOTIDE SEQUENCE [LARGE SCALE GENOMIC DNA]</scope>
</reference>
<dbReference type="PRINTS" id="PR01909">
    <property type="entry name" value="ADSPHPHTASEA"/>
</dbReference>
<dbReference type="OrthoDB" id="10252009at2759"/>
<gene>
    <name evidence="11" type="ORF">chiPu_0016506</name>
</gene>
<dbReference type="PRINTS" id="PR01908">
    <property type="entry name" value="ADSPHPHTASE"/>
</dbReference>
<comment type="catalytic activity">
    <reaction evidence="7">
        <text>O-phospho-L-tyrosyl-[protein] + H2O = L-tyrosyl-[protein] + phosphate</text>
        <dbReference type="Rhea" id="RHEA:10684"/>
        <dbReference type="Rhea" id="RHEA-COMP:10136"/>
        <dbReference type="Rhea" id="RHEA-COMP:20101"/>
        <dbReference type="ChEBI" id="CHEBI:15377"/>
        <dbReference type="ChEBI" id="CHEBI:43474"/>
        <dbReference type="ChEBI" id="CHEBI:46858"/>
        <dbReference type="ChEBI" id="CHEBI:61978"/>
        <dbReference type="EC" id="3.1.3.48"/>
    </reaction>
</comment>
<sequence>MSATESLLGDGPDPSTDNTIHDLKSPSVAELEMTLESSKAQLNHIDEVWPNLYIGDLVIAHDKKQLRKMGITHVLNAAHFKSGSVGDQIFYGKKINYYGIAADDSPEFDLSAYFYTAAEQIHQTLNTPNAKLLVHCVLGMSRSASLVLAYLMIYHNRSLLDAVNRLILYRPVSPNWGFLEQLRKLDIKLNEEKKLQLTKDATFR</sequence>
<dbReference type="OMA" id="YLMIYRH"/>
<feature type="domain" description="Tyrosine-protein phosphatase" evidence="9">
    <location>
        <begin position="44"/>
        <end position="191"/>
    </location>
</feature>
<comment type="similarity">
    <text evidence="1 7">Belongs to the protein-tyrosine phosphatase family. Non-receptor class dual specificity subfamily.</text>
</comment>
<dbReference type="Proteomes" id="UP000287033">
    <property type="component" value="Unassembled WGS sequence"/>
</dbReference>
<dbReference type="InterPro" id="IPR020405">
    <property type="entry name" value="Atypical_DUSP_subfamA"/>
</dbReference>
<dbReference type="GO" id="GO:0043409">
    <property type="term" value="P:negative regulation of MAPK cascade"/>
    <property type="evidence" value="ECO:0007669"/>
    <property type="project" value="TreeGrafter"/>
</dbReference>
<evidence type="ECO:0000313" key="12">
    <source>
        <dbReference type="Proteomes" id="UP000287033"/>
    </source>
</evidence>
<comment type="function">
    <text evidence="7">Dual specificity phosphatase able to dephosphorylate phosphotyrosine, phosphoserine and phosphothreonine residues, with a preference for phosphotyrosine as a substrate.</text>
</comment>
<evidence type="ECO:0000256" key="6">
    <source>
        <dbReference type="PIRSR" id="PIRSR620405-1"/>
    </source>
</evidence>